<proteinExistence type="predicted"/>
<name>A0ACC1Y5Z8_MELAZ</name>
<evidence type="ECO:0000313" key="1">
    <source>
        <dbReference type="EMBL" id="KAJ4717945.1"/>
    </source>
</evidence>
<protein>
    <submittedName>
        <fullName evidence="1">F-box protein</fullName>
    </submittedName>
</protein>
<keyword evidence="2" id="KW-1185">Reference proteome</keyword>
<dbReference type="Proteomes" id="UP001164539">
    <property type="component" value="Chromosome 5"/>
</dbReference>
<dbReference type="EMBL" id="CM051398">
    <property type="protein sequence ID" value="KAJ4717945.1"/>
    <property type="molecule type" value="Genomic_DNA"/>
</dbReference>
<organism evidence="1 2">
    <name type="scientific">Melia azedarach</name>
    <name type="common">Chinaberry tree</name>
    <dbReference type="NCBI Taxonomy" id="155640"/>
    <lineage>
        <taxon>Eukaryota</taxon>
        <taxon>Viridiplantae</taxon>
        <taxon>Streptophyta</taxon>
        <taxon>Embryophyta</taxon>
        <taxon>Tracheophyta</taxon>
        <taxon>Spermatophyta</taxon>
        <taxon>Magnoliopsida</taxon>
        <taxon>eudicotyledons</taxon>
        <taxon>Gunneridae</taxon>
        <taxon>Pentapetalae</taxon>
        <taxon>rosids</taxon>
        <taxon>malvids</taxon>
        <taxon>Sapindales</taxon>
        <taxon>Meliaceae</taxon>
        <taxon>Melia</taxon>
    </lineage>
</organism>
<reference evidence="1 2" key="1">
    <citation type="journal article" date="2023" name="Science">
        <title>Complex scaffold remodeling in plant triterpene biosynthesis.</title>
        <authorList>
            <person name="De La Pena R."/>
            <person name="Hodgson H."/>
            <person name="Liu J.C."/>
            <person name="Stephenson M.J."/>
            <person name="Martin A.C."/>
            <person name="Owen C."/>
            <person name="Harkess A."/>
            <person name="Leebens-Mack J."/>
            <person name="Jimenez L.E."/>
            <person name="Osbourn A."/>
            <person name="Sattely E.S."/>
        </authorList>
    </citation>
    <scope>NUCLEOTIDE SEQUENCE [LARGE SCALE GENOMIC DNA]</scope>
    <source>
        <strain evidence="2">cv. JPN11</strain>
        <tissue evidence="1">Leaf</tissue>
    </source>
</reference>
<accession>A0ACC1Y5Z8</accession>
<feature type="non-terminal residue" evidence="1">
    <location>
        <position position="122"/>
    </location>
</feature>
<gene>
    <name evidence="1" type="ORF">OWV82_009691</name>
</gene>
<sequence>MDNIDRISDLPHLILHHIMSFLSFKQVIQTSLLSKQWQRAWHSFPILEFDRAVFPPNLRFYRHRVIDIDEDTVIEEGEAEGKEKLFKLLSYMEETLHNRHRQMISVKKFTLQLFESRLKVAE</sequence>
<evidence type="ECO:0000313" key="2">
    <source>
        <dbReference type="Proteomes" id="UP001164539"/>
    </source>
</evidence>
<comment type="caution">
    <text evidence="1">The sequence shown here is derived from an EMBL/GenBank/DDBJ whole genome shotgun (WGS) entry which is preliminary data.</text>
</comment>